<keyword evidence="1" id="KW-1133">Transmembrane helix</keyword>
<evidence type="ECO:0000256" key="1">
    <source>
        <dbReference type="SAM" id="Phobius"/>
    </source>
</evidence>
<gene>
    <name evidence="3" type="ORF">AQUSIP_03940</name>
</gene>
<dbReference type="Pfam" id="PF12158">
    <property type="entry name" value="DUF3592"/>
    <property type="match status" value="1"/>
</dbReference>
<feature type="transmembrane region" description="Helical" evidence="1">
    <location>
        <begin position="132"/>
        <end position="153"/>
    </location>
</feature>
<sequence>MQIVVRFFLSLLFAAIMTICIVLLEQGYDNNIYPDKTINENFRKTTALIISKQLTRSEDYPRQYRADFLISYKVNDVQYQRWVSDNGLDRSFDLDRRAQEARLLRYRIGQSYPCWYPPENPESAVLAHRHDWMAVLPMMIPAVTGVLVFYYFLKNFFWLAGAAFARISRSRLQNI</sequence>
<keyword evidence="1" id="KW-0812">Transmembrane</keyword>
<feature type="domain" description="DUF3592" evidence="2">
    <location>
        <begin position="49"/>
        <end position="128"/>
    </location>
</feature>
<name>A0A5E4PF50_9COXI</name>
<reference evidence="3 4" key="1">
    <citation type="submission" date="2019-08" db="EMBL/GenBank/DDBJ databases">
        <authorList>
            <person name="Guy L."/>
        </authorList>
    </citation>
    <scope>NUCLEOTIDE SEQUENCE [LARGE SCALE GENOMIC DNA]</scope>
    <source>
        <strain evidence="3 4">SGT-108</strain>
    </source>
</reference>
<evidence type="ECO:0000313" key="4">
    <source>
        <dbReference type="Proteomes" id="UP000324194"/>
    </source>
</evidence>
<dbReference type="EMBL" id="LR699119">
    <property type="protein sequence ID" value="VVC75118.1"/>
    <property type="molecule type" value="Genomic_DNA"/>
</dbReference>
<dbReference type="KEGG" id="asip:AQUSIP_03940"/>
<dbReference type="RefSeq" id="WP_172622699.1">
    <property type="nucleotide sequence ID" value="NZ_LR699119.1"/>
</dbReference>
<protein>
    <recommendedName>
        <fullName evidence="2">DUF3592 domain-containing protein</fullName>
    </recommendedName>
</protein>
<organism evidence="3 4">
    <name type="scientific">Aquicella siphonis</name>
    <dbReference type="NCBI Taxonomy" id="254247"/>
    <lineage>
        <taxon>Bacteria</taxon>
        <taxon>Pseudomonadati</taxon>
        <taxon>Pseudomonadota</taxon>
        <taxon>Gammaproteobacteria</taxon>
        <taxon>Legionellales</taxon>
        <taxon>Coxiellaceae</taxon>
        <taxon>Aquicella</taxon>
    </lineage>
</organism>
<dbReference type="InterPro" id="IPR021994">
    <property type="entry name" value="DUF3592"/>
</dbReference>
<accession>A0A5E4PF50</accession>
<evidence type="ECO:0000313" key="3">
    <source>
        <dbReference type="EMBL" id="VVC75118.1"/>
    </source>
</evidence>
<proteinExistence type="predicted"/>
<dbReference type="Proteomes" id="UP000324194">
    <property type="component" value="Chromosome 1"/>
</dbReference>
<dbReference type="AlphaFoldDB" id="A0A5E4PF50"/>
<evidence type="ECO:0000259" key="2">
    <source>
        <dbReference type="Pfam" id="PF12158"/>
    </source>
</evidence>
<keyword evidence="4" id="KW-1185">Reference proteome</keyword>
<feature type="transmembrane region" description="Helical" evidence="1">
    <location>
        <begin position="7"/>
        <end position="24"/>
    </location>
</feature>
<keyword evidence="1" id="KW-0472">Membrane</keyword>